<proteinExistence type="predicted"/>
<sequence>MKNSQVLLILIILLFPLTGCKKETPAPVQENTIQRNYTEQENLLRIKIVDNEFTVNGNKLWINGANAPWHHWNEFGNTTEWNAYDDRWWDRHFAELKEAGINAARVWINCNNDNLTIDIDRDGTVYGVSGAHWNDLDLFFKTVEKNQIYIMATLLSFDHFKNTGNRPAAQNWRNMLTNKESAATFVENYTMPFVERYRDNPWLWSIDLINEPDWIFENEECGKIPWENISYFIAINAAAIHENSNILVTVGMAFPKYNSDFSGYEGNKISDAFLQQLYPNENAYVDFWSPHYYDWVGQWFGVPFYLQPYGRRPDGWGLHNTKPAVIGEVSALGTAGNTLLDDYKFAFRNGWHGIMPWTSNGVDEHGSLHDFMETSHYMLEHHGEFIFP</sequence>
<reference evidence="1" key="1">
    <citation type="submission" date="2012-03" db="EMBL/GenBank/DDBJ databases">
        <title>Functional metagenomics reveals considerable lignocellulase gene clusters in the gut microbiome of a wood-feeding higher termite.</title>
        <authorList>
            <person name="Liu N."/>
        </authorList>
    </citation>
    <scope>NUCLEOTIDE SEQUENCE</scope>
</reference>
<evidence type="ECO:0000313" key="1">
    <source>
        <dbReference type="EMBL" id="AGS51602.1"/>
    </source>
</evidence>
<dbReference type="Gene3D" id="3.20.20.80">
    <property type="entry name" value="Glycosidases"/>
    <property type="match status" value="1"/>
</dbReference>
<evidence type="ECO:0008006" key="2">
    <source>
        <dbReference type="Google" id="ProtNLM"/>
    </source>
</evidence>
<organism evidence="1">
    <name type="scientific">uncultured bacterium contig00010</name>
    <dbReference type="NCBI Taxonomy" id="1181502"/>
    <lineage>
        <taxon>Bacteria</taxon>
        <taxon>environmental samples</taxon>
    </lineage>
</organism>
<dbReference type="AlphaFoldDB" id="A0A806JYL3"/>
<accession>A0A806JYL3</accession>
<dbReference type="PANTHER" id="PTHR37398:SF3">
    <property type="entry name" value="GLYCOSIDE HYDROLASE FAMILY 5 DOMAIN-CONTAINING PROTEIN"/>
    <property type="match status" value="1"/>
</dbReference>
<protein>
    <recommendedName>
        <fullName evidence="2">Glycoside hydrolase family 5 domain-containing protein</fullName>
    </recommendedName>
</protein>
<name>A0A806JYL3_9BACT</name>
<dbReference type="InterPro" id="IPR017853">
    <property type="entry name" value="GH"/>
</dbReference>
<dbReference type="EMBL" id="JQ844165">
    <property type="protein sequence ID" value="AGS51602.1"/>
    <property type="molecule type" value="Genomic_DNA"/>
</dbReference>
<dbReference type="SUPFAM" id="SSF51445">
    <property type="entry name" value="(Trans)glycosidases"/>
    <property type="match status" value="1"/>
</dbReference>
<dbReference type="PANTHER" id="PTHR37398">
    <property type="entry name" value="ENDO-BETA-1,4-MANNANASE"/>
    <property type="match status" value="1"/>
</dbReference>